<evidence type="ECO:0000259" key="2">
    <source>
        <dbReference type="Pfam" id="PF26180"/>
    </source>
</evidence>
<proteinExistence type="predicted"/>
<feature type="region of interest" description="Disordered" evidence="1">
    <location>
        <begin position="385"/>
        <end position="478"/>
    </location>
</feature>
<feature type="region of interest" description="Disordered" evidence="1">
    <location>
        <begin position="297"/>
        <end position="323"/>
    </location>
</feature>
<dbReference type="InterPro" id="IPR058920">
    <property type="entry name" value="PAP-OAS1-bd-rel"/>
</dbReference>
<dbReference type="AlphaFoldDB" id="A0A5B7BQK5"/>
<feature type="compositionally biased region" description="Polar residues" evidence="1">
    <location>
        <begin position="388"/>
        <end position="408"/>
    </location>
</feature>
<feature type="compositionally biased region" description="Polar residues" evidence="1">
    <location>
        <begin position="417"/>
        <end position="437"/>
    </location>
</feature>
<organism evidence="3">
    <name type="scientific">Davidia involucrata</name>
    <name type="common">Dove tree</name>
    <dbReference type="NCBI Taxonomy" id="16924"/>
    <lineage>
        <taxon>Eukaryota</taxon>
        <taxon>Viridiplantae</taxon>
        <taxon>Streptophyta</taxon>
        <taxon>Embryophyta</taxon>
        <taxon>Tracheophyta</taxon>
        <taxon>Spermatophyta</taxon>
        <taxon>Magnoliopsida</taxon>
        <taxon>eudicotyledons</taxon>
        <taxon>Gunneridae</taxon>
        <taxon>Pentapetalae</taxon>
        <taxon>asterids</taxon>
        <taxon>Cornales</taxon>
        <taxon>Nyssaceae</taxon>
        <taxon>Davidia</taxon>
    </lineage>
</organism>
<dbReference type="Pfam" id="PF26180">
    <property type="entry name" value="PAP-OAS1"/>
    <property type="match status" value="1"/>
</dbReference>
<gene>
    <name evidence="3" type="ORF">Din_039737</name>
</gene>
<dbReference type="InterPro" id="IPR058921">
    <property type="entry name" value="PAP/OAS1-rel"/>
</dbReference>
<evidence type="ECO:0000256" key="1">
    <source>
        <dbReference type="SAM" id="MobiDB-lite"/>
    </source>
</evidence>
<feature type="domain" description="PAP/OAS1 substrate-binding-related" evidence="2">
    <location>
        <begin position="1"/>
        <end position="56"/>
    </location>
</feature>
<protein>
    <recommendedName>
        <fullName evidence="2">PAP/OAS1 substrate-binding-related domain-containing protein</fullName>
    </recommendedName>
</protein>
<dbReference type="PANTHER" id="PTHR45979">
    <property type="entry name" value="PAP/OAS1 SUBSTRATE-BINDING DOMAIN SUPERFAMILY"/>
    <property type="match status" value="1"/>
</dbReference>
<name>A0A5B7BQK5_DAVIN</name>
<evidence type="ECO:0000313" key="3">
    <source>
        <dbReference type="EMBL" id="MPA70296.1"/>
    </source>
</evidence>
<reference evidence="3" key="1">
    <citation type="submission" date="2019-08" db="EMBL/GenBank/DDBJ databases">
        <title>Reference gene set and small RNA set construction with multiple tissues from Davidia involucrata Baill.</title>
        <authorList>
            <person name="Yang H."/>
            <person name="Zhou C."/>
            <person name="Li G."/>
            <person name="Wang J."/>
            <person name="Gao P."/>
            <person name="Wang M."/>
            <person name="Wang R."/>
            <person name="Zhao Y."/>
        </authorList>
    </citation>
    <scope>NUCLEOTIDE SEQUENCE</scope>
    <source>
        <tissue evidence="3">Mixed with DoveR01_LX</tissue>
    </source>
</reference>
<dbReference type="PANTHER" id="PTHR45979:SF2">
    <property type="entry name" value="PAP_OAS1 SUBSTRATE-BINDING DOMAIN SUPERFAMILY"/>
    <property type="match status" value="1"/>
</dbReference>
<dbReference type="EMBL" id="GHES01039737">
    <property type="protein sequence ID" value="MPA70296.1"/>
    <property type="molecule type" value="Transcribed_RNA"/>
</dbReference>
<feature type="compositionally biased region" description="Polar residues" evidence="1">
    <location>
        <begin position="444"/>
        <end position="453"/>
    </location>
</feature>
<sequence length="478" mass="52540">MDHLKENNNLGRSVSKGNFHRIRCAFSYGARILGGILSLPRERIAEELKRFFITTLDRNGRGLRSDVQVPVTMFGRGRSEVSDLSGDYASYFTGLQYGQWYHNYTLPIPVQPSPPSLLQQVWYIAQMQLNQNFFSIRNTNGFIPQSFCHPNAFQLSSSALGVEEKMKFRGTGTYIPKVNVEEKLKSQGIETYIFDTSVEEKLKSRGTGTFIPDMGVEEKLMARGMGTYIPDMGVEMKVKPRGRGTLIRDVGVDEKLKSPGTGSYIPGLSVEENIGSAGTSTYMPDVGVEENAESLGTGMYTPDMGVEEKTESRGTGTYSPDSRKSSYRLMHVWGRGRNAEPKVQGLLLNTEKVEVSSETDKGGSSSSFDLSLEEFPLLPSSKKAIPSATMQSGHPTEFPQAQESSPCSESIEFGTFGPSSSPVTSKQPFCFSTTTESMPGAIINATQGPPASSESDEDKVLVKPYQLEDDKDFPPLSM</sequence>
<accession>A0A5B7BQK5</accession>